<dbReference type="Pfam" id="PF15397">
    <property type="entry name" value="DUF4618"/>
    <property type="match status" value="1"/>
</dbReference>
<organism evidence="2 3">
    <name type="scientific">Gekko japonicus</name>
    <name type="common">Schlegel's Japanese gecko</name>
    <dbReference type="NCBI Taxonomy" id="146911"/>
    <lineage>
        <taxon>Eukaryota</taxon>
        <taxon>Metazoa</taxon>
        <taxon>Chordata</taxon>
        <taxon>Craniata</taxon>
        <taxon>Vertebrata</taxon>
        <taxon>Euteleostomi</taxon>
        <taxon>Lepidosauria</taxon>
        <taxon>Squamata</taxon>
        <taxon>Bifurcata</taxon>
        <taxon>Gekkota</taxon>
        <taxon>Gekkonidae</taxon>
        <taxon>Gekkoninae</taxon>
        <taxon>Gekko</taxon>
    </lineage>
</organism>
<feature type="coiled-coil region" evidence="1">
    <location>
        <begin position="51"/>
        <end position="85"/>
    </location>
</feature>
<keyword evidence="1" id="KW-0175">Coiled coil</keyword>
<dbReference type="PANTHER" id="PTHR28574">
    <property type="entry name" value="RIKEN CDNA 6820408C15"/>
    <property type="match status" value="1"/>
</dbReference>
<name>A0ABM1JPQ9_GEKJA</name>
<evidence type="ECO:0000313" key="3">
    <source>
        <dbReference type="RefSeq" id="XP_015263446.1"/>
    </source>
</evidence>
<dbReference type="RefSeq" id="XP_015263446.1">
    <property type="nucleotide sequence ID" value="XM_015407960.1"/>
</dbReference>
<keyword evidence="2" id="KW-1185">Reference proteome</keyword>
<evidence type="ECO:0000313" key="2">
    <source>
        <dbReference type="Proteomes" id="UP000694871"/>
    </source>
</evidence>
<proteinExistence type="predicted"/>
<feature type="non-terminal residue" evidence="3">
    <location>
        <position position="1"/>
    </location>
</feature>
<sequence length="136" mass="15896">TIITTLQDSSQNQVGVAKTELQATEKMVEKNMGKELNVLRTYMDKEYPEKVSEYQSGLQQMARNNQELRRQIEMQKKIIDDLGKEIEVLRKHTAALREYVRHPRDLIFEDVLLQRPICTPDMEIVLNIPTEEDLPL</sequence>
<protein>
    <submittedName>
        <fullName evidence="3">Uncharacterized protein C20orf96 homolog</fullName>
    </submittedName>
</protein>
<dbReference type="PANTHER" id="PTHR28574:SF1">
    <property type="entry name" value="RIKEN CDNA 6820408C15 GENE"/>
    <property type="match status" value="1"/>
</dbReference>
<gene>
    <name evidence="3" type="primary">LOC107107661</name>
</gene>
<evidence type="ECO:0000256" key="1">
    <source>
        <dbReference type="SAM" id="Coils"/>
    </source>
</evidence>
<dbReference type="InterPro" id="IPR029236">
    <property type="entry name" value="DUF4618"/>
</dbReference>
<accession>A0ABM1JPQ9</accession>
<dbReference type="Proteomes" id="UP000694871">
    <property type="component" value="Unplaced"/>
</dbReference>
<dbReference type="GeneID" id="107107661"/>
<reference evidence="3" key="1">
    <citation type="submission" date="2025-08" db="UniProtKB">
        <authorList>
            <consortium name="RefSeq"/>
        </authorList>
    </citation>
    <scope>IDENTIFICATION</scope>
</reference>